<feature type="transmembrane region" description="Helical" evidence="1">
    <location>
        <begin position="20"/>
        <end position="37"/>
    </location>
</feature>
<organism evidence="2 3">
    <name type="scientific">Paenibacillus sepulcri</name>
    <dbReference type="NCBI Taxonomy" id="359917"/>
    <lineage>
        <taxon>Bacteria</taxon>
        <taxon>Bacillati</taxon>
        <taxon>Bacillota</taxon>
        <taxon>Bacilli</taxon>
        <taxon>Bacillales</taxon>
        <taxon>Paenibacillaceae</taxon>
        <taxon>Paenibacillus</taxon>
    </lineage>
</organism>
<comment type="caution">
    <text evidence="2">The sequence shown here is derived from an EMBL/GenBank/DDBJ whole genome shotgun (WGS) entry which is preliminary data.</text>
</comment>
<protein>
    <submittedName>
        <fullName evidence="2">ABC transporter permease</fullName>
    </submittedName>
</protein>
<gene>
    <name evidence="2" type="ORF">K0U00_20825</name>
</gene>
<reference evidence="2 3" key="1">
    <citation type="submission" date="2021-07" db="EMBL/GenBank/DDBJ databases">
        <title>Paenibacillus radiodurans sp. nov., isolated from the southeastern edge of Tengger Desert.</title>
        <authorList>
            <person name="Zhang G."/>
        </authorList>
    </citation>
    <scope>NUCLEOTIDE SEQUENCE [LARGE SCALE GENOMIC DNA]</scope>
    <source>
        <strain evidence="2 3">CCM 7311</strain>
    </source>
</reference>
<evidence type="ECO:0000313" key="3">
    <source>
        <dbReference type="Proteomes" id="UP001519887"/>
    </source>
</evidence>
<name>A0ABS7C6F7_9BACL</name>
<feature type="transmembrane region" description="Helical" evidence="1">
    <location>
        <begin position="259"/>
        <end position="276"/>
    </location>
</feature>
<feature type="transmembrane region" description="Helical" evidence="1">
    <location>
        <begin position="172"/>
        <end position="193"/>
    </location>
</feature>
<sequence length="744" mass="83888">MRTLVLQIRLELQLLYKRRWPLLLPPAAGVWMLLQCFNSRQNQLLNLNLKAAEAHGTIMMFVTLVPILLGVLLIRRDTLHASFEWSLGLPVTNRVIIASKWTAGFVYMSVFTLLIQASYAAAAWHYDLASASALREIIWYSLFYEMSFAAGTALGILLGALMPLRFSLPIGFCGWVFGALFVPSLLVEGLHWYPVKVFSLNQLMGISSYANNEIWTFELISREYMMIGIFGAAFSLFMLTAAGALFARERPVYKAKTPFIIMMACLLLSAAAYVPYSQLWSKRYDQQRIMHAAAKPDANINQHIPYQFQISSMALDIVRHSDNSLEMKARIVLPTRDGKLIPASGQARQVAVHYEGQISFLLDPLLQVLSLKVDGNPAPWRRDGDFISFGKNLLERGRDDHVIEIAYGGILNEWRADGGTETRFAFVQGRNVLLPAHLGWFPIPGGDTLKMINGSFISDRVDVITGWRTNFDVKLHGFAGPIYASIAQAPDDNPDVRHFVQKSAEAPFIFGGDFTEVRIPGEPVTVITTPGSIKDSRLFLSQLNQKRSYYSSWSGMPLDNLKQVLYFPMGGLFPFFANASGIVQGNMFLIQANRYSSLTTSGLEKIMSTLLFGDNTEVYMNVNNWDDYPDPESSYSIVQEIRSAILSLDQKEAYSGTDPTFSIQIMGDSPPSRLMAAMINDAFSNGEADLVKRVLLRFLHQGLQVRDLFLNLPYYNSDIDRNPFRYPLITWNDWLRIWNEEKGR</sequence>
<keyword evidence="1" id="KW-0472">Membrane</keyword>
<proteinExistence type="predicted"/>
<feature type="transmembrane region" description="Helical" evidence="1">
    <location>
        <begin position="137"/>
        <end position="160"/>
    </location>
</feature>
<dbReference type="RefSeq" id="WP_210045567.1">
    <property type="nucleotide sequence ID" value="NZ_JBHLVU010000004.1"/>
</dbReference>
<dbReference type="Proteomes" id="UP001519887">
    <property type="component" value="Unassembled WGS sequence"/>
</dbReference>
<evidence type="ECO:0000256" key="1">
    <source>
        <dbReference type="SAM" id="Phobius"/>
    </source>
</evidence>
<accession>A0ABS7C6F7</accession>
<keyword evidence="1" id="KW-0812">Transmembrane</keyword>
<keyword evidence="1" id="KW-1133">Transmembrane helix</keyword>
<feature type="transmembrane region" description="Helical" evidence="1">
    <location>
        <begin position="95"/>
        <end position="117"/>
    </location>
</feature>
<dbReference type="EMBL" id="JAHZIK010000590">
    <property type="protein sequence ID" value="MBW7456484.1"/>
    <property type="molecule type" value="Genomic_DNA"/>
</dbReference>
<evidence type="ECO:0000313" key="2">
    <source>
        <dbReference type="EMBL" id="MBW7456484.1"/>
    </source>
</evidence>
<feature type="transmembrane region" description="Helical" evidence="1">
    <location>
        <begin position="57"/>
        <end position="74"/>
    </location>
</feature>
<feature type="transmembrane region" description="Helical" evidence="1">
    <location>
        <begin position="224"/>
        <end position="247"/>
    </location>
</feature>
<keyword evidence="3" id="KW-1185">Reference proteome</keyword>